<proteinExistence type="predicted"/>
<dbReference type="CDD" id="cd06587">
    <property type="entry name" value="VOC"/>
    <property type="match status" value="1"/>
</dbReference>
<dbReference type="PROSITE" id="PS51819">
    <property type="entry name" value="VOC"/>
    <property type="match status" value="1"/>
</dbReference>
<evidence type="ECO:0000256" key="1">
    <source>
        <dbReference type="ARBA" id="ARBA00022723"/>
    </source>
</evidence>
<dbReference type="RefSeq" id="WP_070268128.1">
    <property type="nucleotide sequence ID" value="NZ_WHUG01000003.1"/>
</dbReference>
<gene>
    <name evidence="3" type="ORF">GEV02_09490</name>
</gene>
<dbReference type="GO" id="GO:0046872">
    <property type="term" value="F:metal ion binding"/>
    <property type="evidence" value="ECO:0007669"/>
    <property type="project" value="UniProtKB-KW"/>
</dbReference>
<dbReference type="AlphaFoldDB" id="A0A6A7N097"/>
<dbReference type="PROSITE" id="PS00934">
    <property type="entry name" value="GLYOXALASE_I_1"/>
    <property type="match status" value="1"/>
</dbReference>
<name>A0A6A7N097_9BURK</name>
<dbReference type="InterPro" id="IPR037523">
    <property type="entry name" value="VOC_core"/>
</dbReference>
<dbReference type="Gene3D" id="3.10.180.10">
    <property type="entry name" value="2,3-Dihydroxybiphenyl 1,2-Dioxygenase, domain 1"/>
    <property type="match status" value="1"/>
</dbReference>
<evidence type="ECO:0000313" key="4">
    <source>
        <dbReference type="Proteomes" id="UP000440498"/>
    </source>
</evidence>
<dbReference type="SUPFAM" id="SSF54593">
    <property type="entry name" value="Glyoxalase/Bleomycin resistance protein/Dihydroxybiphenyl dioxygenase"/>
    <property type="match status" value="1"/>
</dbReference>
<reference evidence="3 4" key="1">
    <citation type="submission" date="2019-10" db="EMBL/GenBank/DDBJ databases">
        <title>Two novel species isolated from a subtropical stream in China.</title>
        <authorList>
            <person name="Lu H."/>
        </authorList>
    </citation>
    <scope>NUCLEOTIDE SEQUENCE [LARGE SCALE GENOMIC DNA]</scope>
    <source>
        <strain evidence="3 4">FT29W</strain>
    </source>
</reference>
<keyword evidence="4" id="KW-1185">Reference proteome</keyword>
<evidence type="ECO:0000313" key="3">
    <source>
        <dbReference type="EMBL" id="MQA38381.1"/>
    </source>
</evidence>
<dbReference type="InterPro" id="IPR004360">
    <property type="entry name" value="Glyas_Fos-R_dOase_dom"/>
</dbReference>
<organism evidence="3 4">
    <name type="scientific">Rugamonas aquatica</name>
    <dbReference type="NCBI Taxonomy" id="2743357"/>
    <lineage>
        <taxon>Bacteria</taxon>
        <taxon>Pseudomonadati</taxon>
        <taxon>Pseudomonadota</taxon>
        <taxon>Betaproteobacteria</taxon>
        <taxon>Burkholderiales</taxon>
        <taxon>Oxalobacteraceae</taxon>
        <taxon>Telluria group</taxon>
        <taxon>Rugamonas</taxon>
    </lineage>
</organism>
<dbReference type="Proteomes" id="UP000440498">
    <property type="component" value="Unassembled WGS sequence"/>
</dbReference>
<accession>A0A6A7N097</accession>
<comment type="caution">
    <text evidence="3">The sequence shown here is derived from an EMBL/GenBank/DDBJ whole genome shotgun (WGS) entry which is preliminary data.</text>
</comment>
<sequence>MTLSRIGQIALPVSNADRSEQFYGDSLGLPKLFRYGELVFFDCGGVRLMLEGSGKAPVQAGTGVCHYFKVEQIEAVAATLQAKGVVFEAAPHLVAKMPDHELWMGFFRDPDGHLLAVMEEKR</sequence>
<dbReference type="GO" id="GO:0004462">
    <property type="term" value="F:lactoylglutathione lyase activity"/>
    <property type="evidence" value="ECO:0007669"/>
    <property type="project" value="InterPro"/>
</dbReference>
<feature type="domain" description="VOC" evidence="2">
    <location>
        <begin position="5"/>
        <end position="120"/>
    </location>
</feature>
<keyword evidence="1" id="KW-0479">Metal-binding</keyword>
<dbReference type="InterPro" id="IPR018146">
    <property type="entry name" value="Glyoxalase_1_CS"/>
</dbReference>
<dbReference type="EMBL" id="WHUG01000003">
    <property type="protein sequence ID" value="MQA38381.1"/>
    <property type="molecule type" value="Genomic_DNA"/>
</dbReference>
<evidence type="ECO:0000259" key="2">
    <source>
        <dbReference type="PROSITE" id="PS51819"/>
    </source>
</evidence>
<dbReference type="InterPro" id="IPR029068">
    <property type="entry name" value="Glyas_Bleomycin-R_OHBP_Dase"/>
</dbReference>
<protein>
    <submittedName>
        <fullName evidence="3">VOC family protein</fullName>
    </submittedName>
</protein>
<dbReference type="Pfam" id="PF00903">
    <property type="entry name" value="Glyoxalase"/>
    <property type="match status" value="1"/>
</dbReference>